<evidence type="ECO:0000313" key="2">
    <source>
        <dbReference type="EMBL" id="RRS05006.1"/>
    </source>
</evidence>
<evidence type="ECO:0008006" key="4">
    <source>
        <dbReference type="Google" id="ProtNLM"/>
    </source>
</evidence>
<sequence length="356" mass="38531">MPKPPHAFARPWMAAALAALVSQACLAAPGAPRLCVFDLLGTSGDMYNATKDYVLAMQAATGVTLTARAYTDERVAAEDFRTGQCQALLATSFRTRAYSPITAATDAFGATLILRQGKVDMAAGHQVMRLASQTFNAPGAAALVVQGRYEMAGLIDVGAVYSLVNDRRINSPEALAGKRMLAFDHDKAQAYLIQKAGAQAVSADVTNFATKFNNGMADMAAAPAVAFRPLELHKGIGSKGAISRFPFMILSYQLIIERASLPAGFGDASRRYWLAHFDDALAVVRKAESDIPAALWMELPPEQAPRYAEYMRESRMELAEQGLYDKQGLKLLKRIRCKVEPGDAECATSSEINWKN</sequence>
<dbReference type="EMBL" id="RSED01000005">
    <property type="protein sequence ID" value="RRS05006.1"/>
    <property type="molecule type" value="Genomic_DNA"/>
</dbReference>
<dbReference type="AlphaFoldDB" id="A0A426VDR4"/>
<dbReference type="RefSeq" id="WP_125242824.1">
    <property type="nucleotide sequence ID" value="NZ_RSED01000005.1"/>
</dbReference>
<accession>A0A426VDR4</accession>
<keyword evidence="3" id="KW-1185">Reference proteome</keyword>
<comment type="caution">
    <text evidence="2">The sequence shown here is derived from an EMBL/GenBank/DDBJ whole genome shotgun (WGS) entry which is preliminary data.</text>
</comment>
<dbReference type="Gene3D" id="3.40.190.170">
    <property type="entry name" value="Bacterial extracellular solute-binding protein, family 7"/>
    <property type="match status" value="1"/>
</dbReference>
<name>A0A426VDR4_9BURK</name>
<organism evidence="2 3">
    <name type="scientific">Aquabacterium soli</name>
    <dbReference type="NCBI Taxonomy" id="2493092"/>
    <lineage>
        <taxon>Bacteria</taxon>
        <taxon>Pseudomonadati</taxon>
        <taxon>Pseudomonadota</taxon>
        <taxon>Betaproteobacteria</taxon>
        <taxon>Burkholderiales</taxon>
        <taxon>Aquabacterium</taxon>
    </lineage>
</organism>
<evidence type="ECO:0000313" key="3">
    <source>
        <dbReference type="Proteomes" id="UP000269265"/>
    </source>
</evidence>
<proteinExistence type="predicted"/>
<dbReference type="OrthoDB" id="9771186at2"/>
<reference evidence="2 3" key="1">
    <citation type="submission" date="2018-12" db="EMBL/GenBank/DDBJ databases">
        <title>The whole draft genome of Aquabacterium sp. SJQ9.</title>
        <authorList>
            <person name="Sun L."/>
            <person name="Gao X."/>
            <person name="Chen W."/>
            <person name="Huang K."/>
        </authorList>
    </citation>
    <scope>NUCLEOTIDE SEQUENCE [LARGE SCALE GENOMIC DNA]</scope>
    <source>
        <strain evidence="2 3">SJQ9</strain>
    </source>
</reference>
<feature type="chain" id="PRO_5019068187" description="RND type efflux pump" evidence="1">
    <location>
        <begin position="28"/>
        <end position="356"/>
    </location>
</feature>
<feature type="signal peptide" evidence="1">
    <location>
        <begin position="1"/>
        <end position="27"/>
    </location>
</feature>
<dbReference type="PROSITE" id="PS51257">
    <property type="entry name" value="PROKAR_LIPOPROTEIN"/>
    <property type="match status" value="1"/>
</dbReference>
<evidence type="ECO:0000256" key="1">
    <source>
        <dbReference type="SAM" id="SignalP"/>
    </source>
</evidence>
<gene>
    <name evidence="2" type="ORF">EIP75_08560</name>
</gene>
<keyword evidence="1" id="KW-0732">Signal</keyword>
<dbReference type="Proteomes" id="UP000269265">
    <property type="component" value="Unassembled WGS sequence"/>
</dbReference>
<protein>
    <recommendedName>
        <fullName evidence="4">RND type efflux pump</fullName>
    </recommendedName>
</protein>
<dbReference type="InterPro" id="IPR038404">
    <property type="entry name" value="TRAP_DctP_sf"/>
</dbReference>
<dbReference type="Pfam" id="PF19582">
    <property type="entry name" value="AdeT1_2"/>
    <property type="match status" value="1"/>
</dbReference>
<dbReference type="InterPro" id="IPR045758">
    <property type="entry name" value="AdeT1/2"/>
</dbReference>